<dbReference type="Gene3D" id="1.10.10.10">
    <property type="entry name" value="Winged helix-like DNA-binding domain superfamily/Winged helix DNA-binding domain"/>
    <property type="match status" value="1"/>
</dbReference>
<reference evidence="6 7" key="1">
    <citation type="journal article" date="2020" name="ISME J.">
        <title>Uncovering the hidden diversity of litter-decomposition mechanisms in mushroom-forming fungi.</title>
        <authorList>
            <person name="Floudas D."/>
            <person name="Bentzer J."/>
            <person name="Ahren D."/>
            <person name="Johansson T."/>
            <person name="Persson P."/>
            <person name="Tunlid A."/>
        </authorList>
    </citation>
    <scope>NUCLEOTIDE SEQUENCE [LARGE SCALE GENOMIC DNA]</scope>
    <source>
        <strain evidence="6 7">CBS 661.87</strain>
    </source>
</reference>
<dbReference type="Gene3D" id="3.40.50.150">
    <property type="entry name" value="Vaccinia Virus protein VP39"/>
    <property type="match status" value="1"/>
</dbReference>
<dbReference type="InterPro" id="IPR016461">
    <property type="entry name" value="COMT-like"/>
</dbReference>
<dbReference type="Pfam" id="PF00891">
    <property type="entry name" value="Methyltransf_2"/>
    <property type="match status" value="1"/>
</dbReference>
<name>A0A8H5MA80_9AGAR</name>
<dbReference type="SUPFAM" id="SSF46785">
    <property type="entry name" value="Winged helix' DNA-binding domain"/>
    <property type="match status" value="1"/>
</dbReference>
<proteinExistence type="predicted"/>
<keyword evidence="3" id="KW-0949">S-adenosyl-L-methionine</keyword>
<dbReference type="PROSITE" id="PS51683">
    <property type="entry name" value="SAM_OMT_II"/>
    <property type="match status" value="1"/>
</dbReference>
<evidence type="ECO:0000259" key="4">
    <source>
        <dbReference type="Pfam" id="PF00891"/>
    </source>
</evidence>
<dbReference type="InterPro" id="IPR036388">
    <property type="entry name" value="WH-like_DNA-bd_sf"/>
</dbReference>
<accession>A0A8H5MA80</accession>
<protein>
    <recommendedName>
        <fullName evidence="8">S-adenosyl-L-methionine-dependent methyltransferase</fullName>
    </recommendedName>
</protein>
<dbReference type="OrthoDB" id="2410195at2759"/>
<dbReference type="InterPro" id="IPR029063">
    <property type="entry name" value="SAM-dependent_MTases_sf"/>
</dbReference>
<evidence type="ECO:0000256" key="1">
    <source>
        <dbReference type="ARBA" id="ARBA00022603"/>
    </source>
</evidence>
<dbReference type="PANTHER" id="PTHR43712:SF2">
    <property type="entry name" value="O-METHYLTRANSFERASE CICE"/>
    <property type="match status" value="1"/>
</dbReference>
<gene>
    <name evidence="6" type="ORF">D9615_002143</name>
</gene>
<evidence type="ECO:0000259" key="5">
    <source>
        <dbReference type="Pfam" id="PF08100"/>
    </source>
</evidence>
<dbReference type="InterPro" id="IPR012967">
    <property type="entry name" value="COMT_dimerisation"/>
</dbReference>
<evidence type="ECO:0008006" key="8">
    <source>
        <dbReference type="Google" id="ProtNLM"/>
    </source>
</evidence>
<evidence type="ECO:0000256" key="3">
    <source>
        <dbReference type="ARBA" id="ARBA00022691"/>
    </source>
</evidence>
<dbReference type="AlphaFoldDB" id="A0A8H5MA80"/>
<dbReference type="EMBL" id="JAACJP010000002">
    <property type="protein sequence ID" value="KAF5386573.1"/>
    <property type="molecule type" value="Genomic_DNA"/>
</dbReference>
<dbReference type="GO" id="GO:0032259">
    <property type="term" value="P:methylation"/>
    <property type="evidence" value="ECO:0007669"/>
    <property type="project" value="UniProtKB-KW"/>
</dbReference>
<dbReference type="SUPFAM" id="SSF53335">
    <property type="entry name" value="S-adenosyl-L-methionine-dependent methyltransferases"/>
    <property type="match status" value="1"/>
</dbReference>
<sequence length="539" mass="59200">MEHAGCRMFSEEVVFDRCFGVLLDASGFLCQEFETVSKPSIWELILLSLQCLVAGVQPKDLGTLLLSQSSPTMTSSPIRNLLNLLTDSVNKLETACNASGCLIPDLHAPFTPASEAFRANPIAAEAASIICAAALQMEAILTPPNVSLYHVVAGHWKSAALRVCLESNVTEILREAGPGGLHVNDIACKNKQDPRKLGRFIRYLATHHIYREVEPDVFANTRISSMMDTLKPSKEIIDHPETKHENTPGLAALASHHLDEAFKASAVVWETLTDPATAFSGDPKAAPVSRAFNIQGSFWELLGRDRPRARRFNIGMQGVQALEPVDAILEAYDWKELPGGSVVVDVGGGVGTASLVLAREFPDLEIVVQDLPGVIEDAKKLWATTMPNRKVTLEVQDFFNPQPAKRDVSVFLLKQVTHDWSDEYCVKFLTQLRAAAQQNTKLIIVDSIVPFACRDPSGDDNRGIPGAVPREAPAPLLANYGAVNEMSYNADIAMFLFFNSQERNIRHIDELLLKAGWSLRMVRRQKGGTYLHSIEATPI</sequence>
<keyword evidence="1" id="KW-0489">Methyltransferase</keyword>
<comment type="caution">
    <text evidence="6">The sequence shown here is derived from an EMBL/GenBank/DDBJ whole genome shotgun (WGS) entry which is preliminary data.</text>
</comment>
<dbReference type="GO" id="GO:0008171">
    <property type="term" value="F:O-methyltransferase activity"/>
    <property type="evidence" value="ECO:0007669"/>
    <property type="project" value="InterPro"/>
</dbReference>
<evidence type="ECO:0000256" key="2">
    <source>
        <dbReference type="ARBA" id="ARBA00022679"/>
    </source>
</evidence>
<dbReference type="Proteomes" id="UP000565441">
    <property type="component" value="Unassembled WGS sequence"/>
</dbReference>
<organism evidence="6 7">
    <name type="scientific">Tricholomella constricta</name>
    <dbReference type="NCBI Taxonomy" id="117010"/>
    <lineage>
        <taxon>Eukaryota</taxon>
        <taxon>Fungi</taxon>
        <taxon>Dikarya</taxon>
        <taxon>Basidiomycota</taxon>
        <taxon>Agaricomycotina</taxon>
        <taxon>Agaricomycetes</taxon>
        <taxon>Agaricomycetidae</taxon>
        <taxon>Agaricales</taxon>
        <taxon>Tricholomatineae</taxon>
        <taxon>Lyophyllaceae</taxon>
        <taxon>Tricholomella</taxon>
    </lineage>
</organism>
<feature type="domain" description="O-methyltransferase C-terminal" evidence="4">
    <location>
        <begin position="269"/>
        <end position="455"/>
    </location>
</feature>
<feature type="domain" description="O-methyltransferase dimerisation" evidence="5">
    <location>
        <begin position="150"/>
        <end position="227"/>
    </location>
</feature>
<dbReference type="InterPro" id="IPR036390">
    <property type="entry name" value="WH_DNA-bd_sf"/>
</dbReference>
<dbReference type="PANTHER" id="PTHR43712">
    <property type="entry name" value="PUTATIVE (AFU_ORTHOLOGUE AFUA_4G14580)-RELATED"/>
    <property type="match status" value="1"/>
</dbReference>
<keyword evidence="7" id="KW-1185">Reference proteome</keyword>
<evidence type="ECO:0000313" key="7">
    <source>
        <dbReference type="Proteomes" id="UP000565441"/>
    </source>
</evidence>
<evidence type="ECO:0000313" key="6">
    <source>
        <dbReference type="EMBL" id="KAF5386573.1"/>
    </source>
</evidence>
<keyword evidence="2" id="KW-0808">Transferase</keyword>
<dbReference type="InterPro" id="IPR001077">
    <property type="entry name" value="COMT_C"/>
</dbReference>
<dbReference type="Pfam" id="PF08100">
    <property type="entry name" value="Dimerisation"/>
    <property type="match status" value="1"/>
</dbReference>